<proteinExistence type="predicted"/>
<evidence type="ECO:0000313" key="2">
    <source>
        <dbReference type="Proteomes" id="UP001198565"/>
    </source>
</evidence>
<dbReference type="Proteomes" id="UP001198565">
    <property type="component" value="Unassembled WGS sequence"/>
</dbReference>
<organism evidence="1 2">
    <name type="scientific">Streptantibioticus parmotrematis</name>
    <dbReference type="NCBI Taxonomy" id="2873249"/>
    <lineage>
        <taxon>Bacteria</taxon>
        <taxon>Bacillati</taxon>
        <taxon>Actinomycetota</taxon>
        <taxon>Actinomycetes</taxon>
        <taxon>Kitasatosporales</taxon>
        <taxon>Streptomycetaceae</taxon>
        <taxon>Streptantibioticus</taxon>
    </lineage>
</organism>
<name>A0ABS7R0U7_9ACTN</name>
<sequence length="139" mass="15351">MAVDFSIEGTVELCPPVPLALLWELTEDGDFHVAPHGISEGELTALAEREAWVFVPDPDSGTDEQGRPKTIKHLRVNDPEIYSFSINDRLVALSAWMSEAHDFDGELHYQDGDVGTKGVVKPVGNGAEPEWHETSGRLW</sequence>
<reference evidence="1 2" key="1">
    <citation type="submission" date="2021-08" db="EMBL/GenBank/DDBJ databases">
        <title>Streptomyces sp. PTM05 isolated from lichen.</title>
        <authorList>
            <person name="Somphong A."/>
            <person name="Phongsopitanun W."/>
            <person name="Tanasupawat S."/>
        </authorList>
    </citation>
    <scope>NUCLEOTIDE SEQUENCE [LARGE SCALE GENOMIC DNA]</scope>
    <source>
        <strain evidence="1 2">Ptm05</strain>
    </source>
</reference>
<accession>A0ABS7R0U7</accession>
<keyword evidence="2" id="KW-1185">Reference proteome</keyword>
<comment type="caution">
    <text evidence="1">The sequence shown here is derived from an EMBL/GenBank/DDBJ whole genome shotgun (WGS) entry which is preliminary data.</text>
</comment>
<dbReference type="RefSeq" id="WP_222982129.1">
    <property type="nucleotide sequence ID" value="NZ_JAINVZ010000035.1"/>
</dbReference>
<protein>
    <submittedName>
        <fullName evidence="1">Uncharacterized protein</fullName>
    </submittedName>
</protein>
<dbReference type="EMBL" id="JAINVZ010000035">
    <property type="protein sequence ID" value="MBY8889092.1"/>
    <property type="molecule type" value="Genomic_DNA"/>
</dbReference>
<evidence type="ECO:0000313" key="1">
    <source>
        <dbReference type="EMBL" id="MBY8889092.1"/>
    </source>
</evidence>
<gene>
    <name evidence="1" type="ORF">K7472_30235</name>
</gene>